<sequence length="679" mass="78350">MIGVPGSGKSTFASQWLQYDPNCVIVSTDAIRAELFGDESQQGNWSLIEQEVLKRVKAAVAANISVVYDATNFKRSHRIDLLQKFANVGADKWMAWYLKTPLKECYRRNQQRQRQVDEKIIESYDKSLKQFEPIEAEGFTRVTALSMVNGEHDFSVIQKQIKSLPRSIVNRRNCSRKKILHQYSGLIDFERLMYLISLMIKVPGVGLLHETNPQLLQKLVGNATPITDSLVEISALMSSQYHSIYAQPEALANDLEWLEKNAIIGEQGLNAEIDVGDYLGDINQFETHSYSDIDTFSRLIKIVRCLVHYPCFRYEEEEDKKSQEMFLASLQLHIYGITQATFRKDIQRALHPYKILPNTAMKRAYCVGTAVLNKYELEQVYKVLRSHANDLEDPIALSTYQGIEKKLELSQILRSDQFADDYRVRAITNKTGVDLENLPDYAAYNQQNELTKAILSGQLLELDRFPHTGRHPHDPHLNQPFQVWPLQVVFANIGWYLGYETKGGNADKLFRFERLDRFFINRSFPETRSIDEQKAALLKLEKLYKSSYSLHLGTNVTNQQKYLDNRQRASVEITVEIWCKESIFNFISERTKRLPINQIKMSKRPGTNKTQSKKIFVLPTTGDPEYPYCCQLTLPCWTIEDFELKRWLVGFGDQVKVIHPVEIVEQIKLMGDGISKLYQ</sequence>
<dbReference type="KEGG" id="rsin:B6N60_04911"/>
<accession>A0A975TCZ7</accession>
<dbReference type="Proteomes" id="UP000683511">
    <property type="component" value="Chromosome"/>
</dbReference>
<name>A0A975TCZ7_9NOST</name>
<protein>
    <recommendedName>
        <fullName evidence="3">WYL domain-containing protein</fullName>
    </recommendedName>
</protein>
<evidence type="ECO:0000313" key="1">
    <source>
        <dbReference type="EMBL" id="QXE26180.1"/>
    </source>
</evidence>
<dbReference type="InterPro" id="IPR027417">
    <property type="entry name" value="P-loop_NTPase"/>
</dbReference>
<keyword evidence="2" id="KW-1185">Reference proteome</keyword>
<gene>
    <name evidence="1" type="ORF">B6N60_04911</name>
</gene>
<dbReference type="EMBL" id="CP021056">
    <property type="protein sequence ID" value="QXE26180.1"/>
    <property type="molecule type" value="Genomic_DNA"/>
</dbReference>
<dbReference type="Gene3D" id="3.40.50.300">
    <property type="entry name" value="P-loop containing nucleotide triphosphate hydrolases"/>
    <property type="match status" value="1"/>
</dbReference>
<proteinExistence type="predicted"/>
<evidence type="ECO:0000313" key="2">
    <source>
        <dbReference type="Proteomes" id="UP000683511"/>
    </source>
</evidence>
<dbReference type="SUPFAM" id="SSF52540">
    <property type="entry name" value="P-loop containing nucleoside triphosphate hydrolases"/>
    <property type="match status" value="1"/>
</dbReference>
<dbReference type="Pfam" id="PF13671">
    <property type="entry name" value="AAA_33"/>
    <property type="match status" value="1"/>
</dbReference>
<dbReference type="AlphaFoldDB" id="A0A975TCZ7"/>
<evidence type="ECO:0008006" key="3">
    <source>
        <dbReference type="Google" id="ProtNLM"/>
    </source>
</evidence>
<organism evidence="1 2">
    <name type="scientific">Richelia sinica FACHB-800</name>
    <dbReference type="NCBI Taxonomy" id="1357546"/>
    <lineage>
        <taxon>Bacteria</taxon>
        <taxon>Bacillati</taxon>
        <taxon>Cyanobacteriota</taxon>
        <taxon>Cyanophyceae</taxon>
        <taxon>Nostocales</taxon>
        <taxon>Nostocaceae</taxon>
        <taxon>Richelia</taxon>
    </lineage>
</organism>
<reference evidence="1" key="1">
    <citation type="submission" date="2017-04" db="EMBL/GenBank/DDBJ databases">
        <title>Genome deletions in a multicellular cyanobacterial endosymbiont for morphological adaptation in marine diatoms.</title>
        <authorList>
            <person name="Wang Y."/>
            <person name="Gao H."/>
            <person name="Li R."/>
            <person name="Xu X."/>
        </authorList>
    </citation>
    <scope>NUCLEOTIDE SEQUENCE</scope>
    <source>
        <strain evidence="1">FACHB 800</strain>
    </source>
</reference>